<dbReference type="Pfam" id="PF04341">
    <property type="entry name" value="DUF485"/>
    <property type="match status" value="1"/>
</dbReference>
<gene>
    <name evidence="2" type="ORF">GJ689_18740</name>
</gene>
<dbReference type="PANTHER" id="PTHR38598">
    <property type="entry name" value="INNER MEMBRANE PROTEIN YJCH"/>
    <property type="match status" value="1"/>
</dbReference>
<dbReference type="Proteomes" id="UP000438991">
    <property type="component" value="Unassembled WGS sequence"/>
</dbReference>
<sequence length="107" mass="11644">MNQGDAVGTPSYDTIKNDPQFQELVAKRSRFAWTLTVTMLLIYFGFVFVIAFAPSVLAIRLGSGVTTIGIPIGLAVIVSAFLLTGIYVRRANSEFDADTQDIAGRQK</sequence>
<dbReference type="InterPro" id="IPR007436">
    <property type="entry name" value="DUF485"/>
</dbReference>
<feature type="transmembrane region" description="Helical" evidence="1">
    <location>
        <begin position="65"/>
        <end position="88"/>
    </location>
</feature>
<dbReference type="PANTHER" id="PTHR38598:SF1">
    <property type="entry name" value="INNER MEMBRANE PROTEIN YJCH"/>
    <property type="match status" value="1"/>
</dbReference>
<name>A0A327K548_9BRAD</name>
<evidence type="ECO:0000256" key="1">
    <source>
        <dbReference type="SAM" id="Phobius"/>
    </source>
</evidence>
<dbReference type="InterPro" id="IPR036259">
    <property type="entry name" value="MFS_trans_sf"/>
</dbReference>
<keyword evidence="1" id="KW-0812">Transmembrane</keyword>
<dbReference type="GO" id="GO:0005886">
    <property type="term" value="C:plasma membrane"/>
    <property type="evidence" value="ECO:0007669"/>
    <property type="project" value="TreeGrafter"/>
</dbReference>
<dbReference type="RefSeq" id="WP_111385419.1">
    <property type="nucleotide sequence ID" value="NZ_NPEW01000098.1"/>
</dbReference>
<proteinExistence type="predicted"/>
<accession>A0A327K548</accession>
<dbReference type="InterPro" id="IPR052959">
    <property type="entry name" value="Inner_membrane_assoc"/>
</dbReference>
<dbReference type="AlphaFoldDB" id="A0A327K548"/>
<dbReference type="SUPFAM" id="SSF103473">
    <property type="entry name" value="MFS general substrate transporter"/>
    <property type="match status" value="1"/>
</dbReference>
<feature type="transmembrane region" description="Helical" evidence="1">
    <location>
        <begin position="31"/>
        <end position="53"/>
    </location>
</feature>
<evidence type="ECO:0000313" key="3">
    <source>
        <dbReference type="Proteomes" id="UP000438991"/>
    </source>
</evidence>
<keyword evidence="1" id="KW-1133">Transmembrane helix</keyword>
<protein>
    <submittedName>
        <fullName evidence="2">DUF485 domain-containing protein</fullName>
    </submittedName>
</protein>
<dbReference type="EMBL" id="WNKV01000015">
    <property type="protein sequence ID" value="MTW18242.1"/>
    <property type="molecule type" value="Genomic_DNA"/>
</dbReference>
<keyword evidence="1" id="KW-0472">Membrane</keyword>
<organism evidence="2 3">
    <name type="scientific">Rhodoplanes serenus</name>
    <dbReference type="NCBI Taxonomy" id="200615"/>
    <lineage>
        <taxon>Bacteria</taxon>
        <taxon>Pseudomonadati</taxon>
        <taxon>Pseudomonadota</taxon>
        <taxon>Alphaproteobacteria</taxon>
        <taxon>Hyphomicrobiales</taxon>
        <taxon>Nitrobacteraceae</taxon>
        <taxon>Rhodoplanes</taxon>
    </lineage>
</organism>
<reference evidence="2 3" key="1">
    <citation type="submission" date="2019-11" db="EMBL/GenBank/DDBJ databases">
        <title>Whole-genome sequence of Rhodoplanes serenus DSM 18633, type strain.</title>
        <authorList>
            <person name="Kyndt J.A."/>
            <person name="Meyer T.E."/>
        </authorList>
    </citation>
    <scope>NUCLEOTIDE SEQUENCE [LARGE SCALE GENOMIC DNA]</scope>
    <source>
        <strain evidence="2 3">DSM 18633</strain>
    </source>
</reference>
<evidence type="ECO:0000313" key="2">
    <source>
        <dbReference type="EMBL" id="MTW18242.1"/>
    </source>
</evidence>
<comment type="caution">
    <text evidence="2">The sequence shown here is derived from an EMBL/GenBank/DDBJ whole genome shotgun (WGS) entry which is preliminary data.</text>
</comment>